<feature type="domain" description="SAICAR synthetase/ADE2 N-terminal" evidence="9">
    <location>
        <begin position="18"/>
        <end position="282"/>
    </location>
</feature>
<dbReference type="GO" id="GO:0005737">
    <property type="term" value="C:cytoplasm"/>
    <property type="evidence" value="ECO:0007669"/>
    <property type="project" value="TreeGrafter"/>
</dbReference>
<name>A0A518BZZ1_9BACT</name>
<evidence type="ECO:0000313" key="10">
    <source>
        <dbReference type="EMBL" id="QDU72542.1"/>
    </source>
</evidence>
<evidence type="ECO:0000259" key="9">
    <source>
        <dbReference type="Pfam" id="PF01259"/>
    </source>
</evidence>
<dbReference type="NCBIfam" id="TIGR00081">
    <property type="entry name" value="purC"/>
    <property type="match status" value="1"/>
</dbReference>
<dbReference type="Pfam" id="PF01259">
    <property type="entry name" value="SAICAR_synt"/>
    <property type="match status" value="1"/>
</dbReference>
<dbReference type="InterPro" id="IPR028923">
    <property type="entry name" value="SAICAR_synt/ADE2_N"/>
</dbReference>
<evidence type="ECO:0000256" key="3">
    <source>
        <dbReference type="ARBA" id="ARBA00022598"/>
    </source>
</evidence>
<dbReference type="FunFam" id="3.30.470.20:FF:000015">
    <property type="entry name" value="Phosphoribosylaminoimidazole-succinocarboxamide synthase"/>
    <property type="match status" value="1"/>
</dbReference>
<evidence type="ECO:0000256" key="6">
    <source>
        <dbReference type="ARBA" id="ARBA00022840"/>
    </source>
</evidence>
<dbReference type="Gene3D" id="3.30.200.20">
    <property type="entry name" value="Phosphorylase Kinase, domain 1"/>
    <property type="match status" value="1"/>
</dbReference>
<keyword evidence="11" id="KW-1185">Reference proteome</keyword>
<dbReference type="GO" id="GO:0004639">
    <property type="term" value="F:phosphoribosylaminoimidazolesuccinocarboxamide synthase activity"/>
    <property type="evidence" value="ECO:0007669"/>
    <property type="project" value="UniProtKB-UniRule"/>
</dbReference>
<dbReference type="Gene3D" id="3.30.470.20">
    <property type="entry name" value="ATP-grasp fold, B domain"/>
    <property type="match status" value="1"/>
</dbReference>
<accession>A0A518BZZ1</accession>
<dbReference type="Proteomes" id="UP000320386">
    <property type="component" value="Chromosome"/>
</dbReference>
<keyword evidence="5 8" id="KW-0658">Purine biosynthesis</keyword>
<keyword evidence="4 8" id="KW-0547">Nucleotide-binding</keyword>
<reference evidence="10 11" key="1">
    <citation type="submission" date="2019-02" db="EMBL/GenBank/DDBJ databases">
        <title>Deep-cultivation of Planctomycetes and their phenomic and genomic characterization uncovers novel biology.</title>
        <authorList>
            <person name="Wiegand S."/>
            <person name="Jogler M."/>
            <person name="Boedeker C."/>
            <person name="Pinto D."/>
            <person name="Vollmers J."/>
            <person name="Rivas-Marin E."/>
            <person name="Kohn T."/>
            <person name="Peeters S.H."/>
            <person name="Heuer A."/>
            <person name="Rast P."/>
            <person name="Oberbeckmann S."/>
            <person name="Bunk B."/>
            <person name="Jeske O."/>
            <person name="Meyerdierks A."/>
            <person name="Storesund J.E."/>
            <person name="Kallscheuer N."/>
            <person name="Luecker S."/>
            <person name="Lage O.M."/>
            <person name="Pohl T."/>
            <person name="Merkel B.J."/>
            <person name="Hornburger P."/>
            <person name="Mueller R.-W."/>
            <person name="Bruemmer F."/>
            <person name="Labrenz M."/>
            <person name="Spormann A.M."/>
            <person name="Op den Camp H."/>
            <person name="Overmann J."/>
            <person name="Amann R."/>
            <person name="Jetten M.S.M."/>
            <person name="Mascher T."/>
            <person name="Medema M.H."/>
            <person name="Devos D.P."/>
            <person name="Kaster A.-K."/>
            <person name="Ovreas L."/>
            <person name="Rohde M."/>
            <person name="Galperin M.Y."/>
            <person name="Jogler C."/>
        </authorList>
    </citation>
    <scope>NUCLEOTIDE SEQUENCE [LARGE SCALE GENOMIC DNA]</scope>
    <source>
        <strain evidence="10 11">Pan265</strain>
    </source>
</reference>
<dbReference type="CDD" id="cd01414">
    <property type="entry name" value="SAICAR_synt_Sc"/>
    <property type="match status" value="1"/>
</dbReference>
<evidence type="ECO:0000256" key="8">
    <source>
        <dbReference type="HAMAP-Rule" id="MF_00137"/>
    </source>
</evidence>
<organism evidence="10 11">
    <name type="scientific">Mucisphaera calidilacus</name>
    <dbReference type="NCBI Taxonomy" id="2527982"/>
    <lineage>
        <taxon>Bacteria</taxon>
        <taxon>Pseudomonadati</taxon>
        <taxon>Planctomycetota</taxon>
        <taxon>Phycisphaerae</taxon>
        <taxon>Phycisphaerales</taxon>
        <taxon>Phycisphaeraceae</taxon>
        <taxon>Mucisphaera</taxon>
    </lineage>
</organism>
<proteinExistence type="inferred from homology"/>
<dbReference type="InterPro" id="IPR018236">
    <property type="entry name" value="SAICAR_synthetase_CS"/>
</dbReference>
<comment type="similarity">
    <text evidence="2 8">Belongs to the SAICAR synthetase family.</text>
</comment>
<dbReference type="OrthoDB" id="9801549at2"/>
<dbReference type="SUPFAM" id="SSF56104">
    <property type="entry name" value="SAICAR synthase-like"/>
    <property type="match status" value="1"/>
</dbReference>
<sequence length="321" mass="35499">MTHPPLPPLDPDLGIQPLRRGKVRDVYQVRLKDGRPAIMLVATDRLSAFDVVLPDPIPGRGIILTQITRFWLHKIEAELKHAPDHHLLSTDPSDVDGLTPDAVEQLKGRVTLGRPCHTIPIECVARGYLAGSGWKSYQHDRTVCGVTLPAGLQLGDQLPQPIFTPATKAESGHDENISFDQAASIVGSDRAAWMRDTTLRIYEHARDHAADRGLLLADTKFEFGIPLDDHGQPIDNTAPILIDEVATPDSSRYWPADGHQPGREPDSFDKQIIRNALQAIVDRGDWNKTHPGPSLPAEILQRTADQYREVYQRLTGQPAPA</sequence>
<dbReference type="PROSITE" id="PS01058">
    <property type="entry name" value="SAICAR_SYNTHETASE_2"/>
    <property type="match status" value="1"/>
</dbReference>
<gene>
    <name evidence="8 10" type="primary">purC</name>
    <name evidence="10" type="ORF">Pan265_24110</name>
</gene>
<evidence type="ECO:0000256" key="2">
    <source>
        <dbReference type="ARBA" id="ARBA00010190"/>
    </source>
</evidence>
<evidence type="ECO:0000256" key="7">
    <source>
        <dbReference type="ARBA" id="ARBA00048475"/>
    </source>
</evidence>
<dbReference type="HAMAP" id="MF_00137">
    <property type="entry name" value="SAICAR_synth"/>
    <property type="match status" value="1"/>
</dbReference>
<dbReference type="PANTHER" id="PTHR43700:SF1">
    <property type="entry name" value="PHOSPHORIBOSYLAMINOIMIDAZOLE-SUCCINOCARBOXAMIDE SYNTHASE"/>
    <property type="match status" value="1"/>
</dbReference>
<comment type="catalytic activity">
    <reaction evidence="7 8">
        <text>5-amino-1-(5-phospho-D-ribosyl)imidazole-4-carboxylate + L-aspartate + ATP = (2S)-2-[5-amino-1-(5-phospho-beta-D-ribosyl)imidazole-4-carboxamido]succinate + ADP + phosphate + 2 H(+)</text>
        <dbReference type="Rhea" id="RHEA:22628"/>
        <dbReference type="ChEBI" id="CHEBI:15378"/>
        <dbReference type="ChEBI" id="CHEBI:29991"/>
        <dbReference type="ChEBI" id="CHEBI:30616"/>
        <dbReference type="ChEBI" id="CHEBI:43474"/>
        <dbReference type="ChEBI" id="CHEBI:58443"/>
        <dbReference type="ChEBI" id="CHEBI:77657"/>
        <dbReference type="ChEBI" id="CHEBI:456216"/>
        <dbReference type="EC" id="6.3.2.6"/>
    </reaction>
</comment>
<dbReference type="InterPro" id="IPR001636">
    <property type="entry name" value="SAICAR_synth"/>
</dbReference>
<evidence type="ECO:0000256" key="5">
    <source>
        <dbReference type="ARBA" id="ARBA00022755"/>
    </source>
</evidence>
<dbReference type="AlphaFoldDB" id="A0A518BZZ1"/>
<dbReference type="PANTHER" id="PTHR43700">
    <property type="entry name" value="PHOSPHORIBOSYLAMINOIMIDAZOLE-SUCCINOCARBOXAMIDE SYNTHASE"/>
    <property type="match status" value="1"/>
</dbReference>
<comment type="pathway">
    <text evidence="1 8">Purine metabolism; IMP biosynthesis via de novo pathway; 5-amino-1-(5-phospho-D-ribosyl)imidazole-4-carboxamide from 5-amino-1-(5-phospho-D-ribosyl)imidazole-4-carboxylate: step 1/2.</text>
</comment>
<dbReference type="GO" id="GO:0005524">
    <property type="term" value="F:ATP binding"/>
    <property type="evidence" value="ECO:0007669"/>
    <property type="project" value="UniProtKB-KW"/>
</dbReference>
<evidence type="ECO:0000256" key="1">
    <source>
        <dbReference type="ARBA" id="ARBA00004672"/>
    </source>
</evidence>
<evidence type="ECO:0000313" key="11">
    <source>
        <dbReference type="Proteomes" id="UP000320386"/>
    </source>
</evidence>
<keyword evidence="6 8" id="KW-0067">ATP-binding</keyword>
<dbReference type="GO" id="GO:0006189">
    <property type="term" value="P:'de novo' IMP biosynthetic process"/>
    <property type="evidence" value="ECO:0007669"/>
    <property type="project" value="UniProtKB-UniRule"/>
</dbReference>
<evidence type="ECO:0000256" key="4">
    <source>
        <dbReference type="ARBA" id="ARBA00022741"/>
    </source>
</evidence>
<protein>
    <recommendedName>
        <fullName evidence="8">Phosphoribosylaminoimidazole-succinocarboxamide synthase</fullName>
        <ecNumber evidence="8">6.3.2.6</ecNumber>
    </recommendedName>
    <alternativeName>
        <fullName evidence="8">SAICAR synthetase</fullName>
    </alternativeName>
</protein>
<dbReference type="EMBL" id="CP036280">
    <property type="protein sequence ID" value="QDU72542.1"/>
    <property type="molecule type" value="Genomic_DNA"/>
</dbReference>
<dbReference type="UniPathway" id="UPA00074">
    <property type="reaction ID" value="UER00131"/>
</dbReference>
<dbReference type="EC" id="6.3.2.6" evidence="8"/>
<dbReference type="KEGG" id="mcad:Pan265_24110"/>
<keyword evidence="3 8" id="KW-0436">Ligase</keyword>
<dbReference type="RefSeq" id="WP_145446718.1">
    <property type="nucleotide sequence ID" value="NZ_CP036280.1"/>
</dbReference>
<dbReference type="NCBIfam" id="NF010568">
    <property type="entry name" value="PRK13961.1"/>
    <property type="match status" value="1"/>
</dbReference>